<evidence type="ECO:0000256" key="3">
    <source>
        <dbReference type="ARBA" id="ARBA00022989"/>
    </source>
</evidence>
<comment type="subcellular location">
    <subcellularLocation>
        <location evidence="1">Endomembrane system</location>
        <topology evidence="1">Multi-pass membrane protein</topology>
    </subcellularLocation>
</comment>
<protein>
    <recommendedName>
        <fullName evidence="7">DUF1232 domain-containing protein</fullName>
    </recommendedName>
</protein>
<feature type="region of interest" description="Disordered" evidence="5">
    <location>
        <begin position="148"/>
        <end position="230"/>
    </location>
</feature>
<keyword evidence="4 6" id="KW-0472">Membrane</keyword>
<keyword evidence="2 6" id="KW-0812">Transmembrane</keyword>
<dbReference type="OrthoDB" id="9800034at2"/>
<dbReference type="InterPro" id="IPR010652">
    <property type="entry name" value="DUF1232"/>
</dbReference>
<accession>A0A1N6U8D1</accession>
<dbReference type="EMBL" id="FTNM01000001">
    <property type="protein sequence ID" value="SIQ61824.1"/>
    <property type="molecule type" value="Genomic_DNA"/>
</dbReference>
<dbReference type="RefSeq" id="WP_076421105.1">
    <property type="nucleotide sequence ID" value="NZ_FTNM01000001.1"/>
</dbReference>
<evidence type="ECO:0000256" key="5">
    <source>
        <dbReference type="SAM" id="MobiDB-lite"/>
    </source>
</evidence>
<feature type="compositionally biased region" description="Basic and acidic residues" evidence="5">
    <location>
        <begin position="194"/>
        <end position="204"/>
    </location>
</feature>
<evidence type="ECO:0000256" key="1">
    <source>
        <dbReference type="ARBA" id="ARBA00004127"/>
    </source>
</evidence>
<dbReference type="AlphaFoldDB" id="A0A1N6U8D1"/>
<sequence length="230" mass="25555">MTDQNTQNQQQQSPDGKTISQSQLFKNILKKAEKYLEHPSQVIRLLNDAFKKATAKKSLGTIAGEVWESFQVLSHMIRSAVNGEYKGIPNTTLVGGVAVILYFLMPIDLIPDFIPVIGLLDDATLLAWFMTSIKSELDKFKEWDEDRQARQQSVHTMEPHHADSSFGTPKYSDQAADSTEVQHNSPAHTSQGHGSEEPGHHEPIVRASTTDSSRVAKNPHDDIPEGGNIR</sequence>
<dbReference type="Pfam" id="PF06803">
    <property type="entry name" value="DUF1232"/>
    <property type="match status" value="1"/>
</dbReference>
<dbReference type="STRING" id="1077936.SAMN05421545_0743"/>
<evidence type="ECO:0000313" key="9">
    <source>
        <dbReference type="Proteomes" id="UP000185924"/>
    </source>
</evidence>
<feature type="compositionally biased region" description="Polar residues" evidence="5">
    <location>
        <begin position="175"/>
        <end position="193"/>
    </location>
</feature>
<evidence type="ECO:0000259" key="7">
    <source>
        <dbReference type="Pfam" id="PF06803"/>
    </source>
</evidence>
<dbReference type="GO" id="GO:0012505">
    <property type="term" value="C:endomembrane system"/>
    <property type="evidence" value="ECO:0007669"/>
    <property type="project" value="UniProtKB-SubCell"/>
</dbReference>
<gene>
    <name evidence="8" type="ORF">SAMN05421545_0743</name>
</gene>
<evidence type="ECO:0000256" key="4">
    <source>
        <dbReference type="ARBA" id="ARBA00023136"/>
    </source>
</evidence>
<feature type="domain" description="DUF1232" evidence="7">
    <location>
        <begin position="97"/>
        <end position="128"/>
    </location>
</feature>
<evidence type="ECO:0000256" key="6">
    <source>
        <dbReference type="SAM" id="Phobius"/>
    </source>
</evidence>
<proteinExistence type="predicted"/>
<organism evidence="8 9">
    <name type="scientific">Pontibacter lucknowensis</name>
    <dbReference type="NCBI Taxonomy" id="1077936"/>
    <lineage>
        <taxon>Bacteria</taxon>
        <taxon>Pseudomonadati</taxon>
        <taxon>Bacteroidota</taxon>
        <taxon>Cytophagia</taxon>
        <taxon>Cytophagales</taxon>
        <taxon>Hymenobacteraceae</taxon>
        <taxon>Pontibacter</taxon>
    </lineage>
</organism>
<keyword evidence="9" id="KW-1185">Reference proteome</keyword>
<keyword evidence="3 6" id="KW-1133">Transmembrane helix</keyword>
<evidence type="ECO:0000313" key="8">
    <source>
        <dbReference type="EMBL" id="SIQ61824.1"/>
    </source>
</evidence>
<feature type="transmembrane region" description="Helical" evidence="6">
    <location>
        <begin position="87"/>
        <end position="107"/>
    </location>
</feature>
<dbReference type="Proteomes" id="UP000185924">
    <property type="component" value="Unassembled WGS sequence"/>
</dbReference>
<evidence type="ECO:0000256" key="2">
    <source>
        <dbReference type="ARBA" id="ARBA00022692"/>
    </source>
</evidence>
<reference evidence="9" key="1">
    <citation type="submission" date="2017-01" db="EMBL/GenBank/DDBJ databases">
        <authorList>
            <person name="Varghese N."/>
            <person name="Submissions S."/>
        </authorList>
    </citation>
    <scope>NUCLEOTIDE SEQUENCE [LARGE SCALE GENOMIC DNA]</scope>
    <source>
        <strain evidence="9">DM9</strain>
    </source>
</reference>
<name>A0A1N6U8D1_9BACT</name>